<evidence type="ECO:0000259" key="2">
    <source>
        <dbReference type="PROSITE" id="PS51340"/>
    </source>
</evidence>
<evidence type="ECO:0000313" key="4">
    <source>
        <dbReference type="Proteomes" id="UP000225277"/>
    </source>
</evidence>
<evidence type="ECO:0000313" key="3">
    <source>
        <dbReference type="EMBL" id="CZT17331.1"/>
    </source>
</evidence>
<dbReference type="SUPFAM" id="SSF50800">
    <property type="entry name" value="PK beta-barrel domain-like"/>
    <property type="match status" value="1"/>
</dbReference>
<proteinExistence type="predicted"/>
<dbReference type="InterPro" id="IPR005302">
    <property type="entry name" value="MoCF_Sase_C"/>
</dbReference>
<dbReference type="GO" id="GO:0030170">
    <property type="term" value="F:pyridoxal phosphate binding"/>
    <property type="evidence" value="ECO:0007669"/>
    <property type="project" value="InterPro"/>
</dbReference>
<dbReference type="Pfam" id="PF03473">
    <property type="entry name" value="MOSC"/>
    <property type="match status" value="1"/>
</dbReference>
<keyword evidence="1" id="KW-0812">Transmembrane</keyword>
<dbReference type="PANTHER" id="PTHR14237:SF19">
    <property type="entry name" value="MITOCHONDRIAL AMIDOXIME REDUCING COMPONENT 1"/>
    <property type="match status" value="1"/>
</dbReference>
<dbReference type="STRING" id="112498.A0A2D3UPK6"/>
<accession>A0A2D3UPK6</accession>
<dbReference type="GO" id="GO:0003824">
    <property type="term" value="F:catalytic activity"/>
    <property type="evidence" value="ECO:0007669"/>
    <property type="project" value="InterPro"/>
</dbReference>
<keyword evidence="1" id="KW-1133">Transmembrane helix</keyword>
<dbReference type="GeneID" id="35598372"/>
<dbReference type="GO" id="GO:0030151">
    <property type="term" value="F:molybdenum ion binding"/>
    <property type="evidence" value="ECO:0007669"/>
    <property type="project" value="InterPro"/>
</dbReference>
<dbReference type="Proteomes" id="UP000225277">
    <property type="component" value="Unassembled WGS sequence"/>
</dbReference>
<name>A0A2D3UPK6_9PEZI</name>
<evidence type="ECO:0000256" key="1">
    <source>
        <dbReference type="SAM" id="Phobius"/>
    </source>
</evidence>
<feature type="transmembrane region" description="Helical" evidence="1">
    <location>
        <begin position="20"/>
        <end position="42"/>
    </location>
</feature>
<dbReference type="InterPro" id="IPR005303">
    <property type="entry name" value="MOCOS_middle"/>
</dbReference>
<dbReference type="PANTHER" id="PTHR14237">
    <property type="entry name" value="MOLYBDOPTERIN COFACTOR SULFURASE MOSC"/>
    <property type="match status" value="1"/>
</dbReference>
<dbReference type="OrthoDB" id="17255at2759"/>
<dbReference type="Pfam" id="PF03476">
    <property type="entry name" value="MOSC_N"/>
    <property type="match status" value="1"/>
</dbReference>
<reference evidence="3 4" key="1">
    <citation type="submission" date="2016-03" db="EMBL/GenBank/DDBJ databases">
        <authorList>
            <person name="Ploux O."/>
        </authorList>
    </citation>
    <scope>NUCLEOTIDE SEQUENCE [LARGE SCALE GENOMIC DNA]</scope>
    <source>
        <strain evidence="3 4">URUG2</strain>
    </source>
</reference>
<sequence>MGFDLYASVKDVRLMNARGWGIDPLGVAAIIGLVTVFIMFFIKHQKENVNNWQPGDGVVHNSNAPPIPPPDEVVSLRIYPIKSCRGLEVDTTRLMKTGLSLDRNWMFIGSKDRKFLTIRSDPRMTLIDTKIIENEQGEQMLEVSISGTDDKIAIPAFPSQKWLKENTTLGTVEIWEADTDAWEYSAEINQIFCKFFDKEVALVYKGPTDRMVAVNGKKELYGSATPHKFADVMSLQIASEASIKDLNRRLGHEEGSTDALTIERFRPNIIIRGREDHPWEEDTWKRIRITTMLRNEEALYKIDLDVVARCARCQVPNVNPDTAEKHAKQPWDTLMKFRRVDHGGAAKWKPCFGMLAIPKNEGKVAVGAKLTVLETTDKHLYAERGFSDL</sequence>
<dbReference type="RefSeq" id="XP_023624224.1">
    <property type="nucleotide sequence ID" value="XM_023768456.1"/>
</dbReference>
<feature type="domain" description="MOSC" evidence="2">
    <location>
        <begin position="206"/>
        <end position="373"/>
    </location>
</feature>
<protein>
    <submittedName>
        <fullName evidence="3">Related to MOSC domain-containing protein 2, mitochondrial</fullName>
    </submittedName>
</protein>
<dbReference type="InterPro" id="IPR011037">
    <property type="entry name" value="Pyrv_Knase-like_insert_dom_sf"/>
</dbReference>
<dbReference type="AlphaFoldDB" id="A0A2D3UPK6"/>
<keyword evidence="4" id="KW-1185">Reference proteome</keyword>
<dbReference type="EMBL" id="FJUY01000004">
    <property type="protein sequence ID" value="CZT17331.1"/>
    <property type="molecule type" value="Genomic_DNA"/>
</dbReference>
<keyword evidence="1" id="KW-0472">Membrane</keyword>
<dbReference type="SUPFAM" id="SSF141673">
    <property type="entry name" value="MOSC N-terminal domain-like"/>
    <property type="match status" value="1"/>
</dbReference>
<organism evidence="3 4">
    <name type="scientific">Ramularia collo-cygni</name>
    <dbReference type="NCBI Taxonomy" id="112498"/>
    <lineage>
        <taxon>Eukaryota</taxon>
        <taxon>Fungi</taxon>
        <taxon>Dikarya</taxon>
        <taxon>Ascomycota</taxon>
        <taxon>Pezizomycotina</taxon>
        <taxon>Dothideomycetes</taxon>
        <taxon>Dothideomycetidae</taxon>
        <taxon>Mycosphaerellales</taxon>
        <taxon>Mycosphaerellaceae</taxon>
        <taxon>Ramularia</taxon>
    </lineage>
</organism>
<gene>
    <name evidence="3" type="ORF">RCC_03165</name>
</gene>
<dbReference type="PROSITE" id="PS51340">
    <property type="entry name" value="MOSC"/>
    <property type="match status" value="1"/>
</dbReference>